<dbReference type="HOGENOM" id="CLU_156856_0_0_1"/>
<dbReference type="Gramene" id="OGLUM09G02780.1">
    <property type="protein sequence ID" value="OGLUM09G02780.1"/>
    <property type="gene ID" value="OGLUM09G02780"/>
</dbReference>
<feature type="region of interest" description="Disordered" evidence="1">
    <location>
        <begin position="24"/>
        <end position="97"/>
    </location>
</feature>
<reference evidence="2" key="2">
    <citation type="submission" date="2018-05" db="EMBL/GenBank/DDBJ databases">
        <title>OgluRS3 (Oryza glumaepatula Reference Sequence Version 3).</title>
        <authorList>
            <person name="Zhang J."/>
            <person name="Kudrna D."/>
            <person name="Lee S."/>
            <person name="Talag J."/>
            <person name="Welchert J."/>
            <person name="Wing R.A."/>
        </authorList>
    </citation>
    <scope>NUCLEOTIDE SEQUENCE [LARGE SCALE GENOMIC DNA]</scope>
</reference>
<evidence type="ECO:0000313" key="2">
    <source>
        <dbReference type="EnsemblPlants" id="OGLUM09G02780.1"/>
    </source>
</evidence>
<evidence type="ECO:0008006" key="4">
    <source>
        <dbReference type="Google" id="ProtNLM"/>
    </source>
</evidence>
<protein>
    <recommendedName>
        <fullName evidence="4">DUF834 domain-containing protein</fullName>
    </recommendedName>
</protein>
<accession>A0A0E0B061</accession>
<evidence type="ECO:0000313" key="3">
    <source>
        <dbReference type="Proteomes" id="UP000026961"/>
    </source>
</evidence>
<reference evidence="2" key="1">
    <citation type="submission" date="2015-04" db="UniProtKB">
        <authorList>
            <consortium name="EnsemblPlants"/>
        </authorList>
    </citation>
    <scope>IDENTIFICATION</scope>
</reference>
<feature type="compositionally biased region" description="Basic and acidic residues" evidence="1">
    <location>
        <begin position="82"/>
        <end position="97"/>
    </location>
</feature>
<evidence type="ECO:0000256" key="1">
    <source>
        <dbReference type="SAM" id="MobiDB-lite"/>
    </source>
</evidence>
<proteinExistence type="predicted"/>
<dbReference type="AlphaFoldDB" id="A0A0E0B061"/>
<name>A0A0E0B061_9ORYZ</name>
<sequence length="97" mass="9907">MTAAAAAEGNDLMGSGGLRRRWRRIGKTLSPAVAVGDDVGSERRMGTTSSPPAAGRGGWGSSSGGKTSPLVQCAPTAEGDDDARSESRVERVMTDEA</sequence>
<dbReference type="Proteomes" id="UP000026961">
    <property type="component" value="Chromosome 9"/>
</dbReference>
<dbReference type="EnsemblPlants" id="OGLUM09G02780.1">
    <property type="protein sequence ID" value="OGLUM09G02780.1"/>
    <property type="gene ID" value="OGLUM09G02780"/>
</dbReference>
<keyword evidence="3" id="KW-1185">Reference proteome</keyword>
<organism evidence="2">
    <name type="scientific">Oryza glumipatula</name>
    <dbReference type="NCBI Taxonomy" id="40148"/>
    <lineage>
        <taxon>Eukaryota</taxon>
        <taxon>Viridiplantae</taxon>
        <taxon>Streptophyta</taxon>
        <taxon>Embryophyta</taxon>
        <taxon>Tracheophyta</taxon>
        <taxon>Spermatophyta</taxon>
        <taxon>Magnoliopsida</taxon>
        <taxon>Liliopsida</taxon>
        <taxon>Poales</taxon>
        <taxon>Poaceae</taxon>
        <taxon>BOP clade</taxon>
        <taxon>Oryzoideae</taxon>
        <taxon>Oryzeae</taxon>
        <taxon>Oryzinae</taxon>
        <taxon>Oryza</taxon>
    </lineage>
</organism>